<organism evidence="2 3">
    <name type="scientific">Mycena albidolilacea</name>
    <dbReference type="NCBI Taxonomy" id="1033008"/>
    <lineage>
        <taxon>Eukaryota</taxon>
        <taxon>Fungi</taxon>
        <taxon>Dikarya</taxon>
        <taxon>Basidiomycota</taxon>
        <taxon>Agaricomycotina</taxon>
        <taxon>Agaricomycetes</taxon>
        <taxon>Agaricomycetidae</taxon>
        <taxon>Agaricales</taxon>
        <taxon>Marasmiineae</taxon>
        <taxon>Mycenaceae</taxon>
        <taxon>Mycena</taxon>
    </lineage>
</organism>
<dbReference type="Proteomes" id="UP001218218">
    <property type="component" value="Unassembled WGS sequence"/>
</dbReference>
<sequence>MNIKLLLVLRQYAARRARGRADGGAVEGSVVDVVWVAGSAVAGGGGASAGGGARAAGGAVANGGAGGVVDVVWAAGSAVVGGTVTGGCGASMEGRARAAGGTVADGGCTQDGDSGLWIVRERCQHSETRGGFLLSGEVFVRKLPLAGARRWKGDALAAAARHCFFEVGGGELARGGGEGGGGGRGCSSMRQKTADWARQRPGTPRTLTTMSWWSWKRGIAQSMEGGRTRASQLGFRFQAPLRSRRQGAVPFPKKVQGRFVSSAALTFSSAKILVTMSLWDETFTQSTVLASPENPGRLRFRPPPSPPVPLIVRHSVPQPDKYLRTCWQPQVKAQLGAQVSPAVGGDDLSGDGEGERLRVVYQFDTDSQATGDGLLEMVGVWTVLLRIEYYGGGIRFRIRLLSEPNFFRHGDTYGGETGSLVEPDAFRHGGTYGGASRAGLFDAAIPTARLGRWSSWIPLDKVDTYSGEAGSLAPRPYTVITMVARLFAGSAIIPPVGHNFGFLGDLSFSSGVYLVTCGRRERTGIFPSTSGVDPSDPTNNSRSRPVSTGTDDICDPQNNTGGFLVAVGGISHLISPFPTDYVESPPESPFGAAHQDRHPYETLPALEEHRQEFPCQALSEPDRWIF</sequence>
<feature type="region of interest" description="Disordered" evidence="1">
    <location>
        <begin position="525"/>
        <end position="555"/>
    </location>
</feature>
<evidence type="ECO:0000256" key="1">
    <source>
        <dbReference type="SAM" id="MobiDB-lite"/>
    </source>
</evidence>
<evidence type="ECO:0000313" key="3">
    <source>
        <dbReference type="Proteomes" id="UP001218218"/>
    </source>
</evidence>
<comment type="caution">
    <text evidence="2">The sequence shown here is derived from an EMBL/GenBank/DDBJ whole genome shotgun (WGS) entry which is preliminary data.</text>
</comment>
<dbReference type="EMBL" id="JARIHO010000105">
    <property type="protein sequence ID" value="KAJ7303492.1"/>
    <property type="molecule type" value="Genomic_DNA"/>
</dbReference>
<name>A0AAD7E9R5_9AGAR</name>
<dbReference type="AlphaFoldDB" id="A0AAD7E9R5"/>
<protein>
    <submittedName>
        <fullName evidence="2">Uncharacterized protein</fullName>
    </submittedName>
</protein>
<accession>A0AAD7E9R5</accession>
<gene>
    <name evidence="2" type="ORF">DFH08DRAFT_945297</name>
</gene>
<keyword evidence="3" id="KW-1185">Reference proteome</keyword>
<evidence type="ECO:0000313" key="2">
    <source>
        <dbReference type="EMBL" id="KAJ7303492.1"/>
    </source>
</evidence>
<proteinExistence type="predicted"/>
<feature type="compositionally biased region" description="Polar residues" evidence="1">
    <location>
        <begin position="526"/>
        <end position="555"/>
    </location>
</feature>
<reference evidence="2" key="1">
    <citation type="submission" date="2023-03" db="EMBL/GenBank/DDBJ databases">
        <title>Massive genome expansion in bonnet fungi (Mycena s.s.) driven by repeated elements and novel gene families across ecological guilds.</title>
        <authorList>
            <consortium name="Lawrence Berkeley National Laboratory"/>
            <person name="Harder C.B."/>
            <person name="Miyauchi S."/>
            <person name="Viragh M."/>
            <person name="Kuo A."/>
            <person name="Thoen E."/>
            <person name="Andreopoulos B."/>
            <person name="Lu D."/>
            <person name="Skrede I."/>
            <person name="Drula E."/>
            <person name="Henrissat B."/>
            <person name="Morin E."/>
            <person name="Kohler A."/>
            <person name="Barry K."/>
            <person name="LaButti K."/>
            <person name="Morin E."/>
            <person name="Salamov A."/>
            <person name="Lipzen A."/>
            <person name="Mereny Z."/>
            <person name="Hegedus B."/>
            <person name="Baldrian P."/>
            <person name="Stursova M."/>
            <person name="Weitz H."/>
            <person name="Taylor A."/>
            <person name="Grigoriev I.V."/>
            <person name="Nagy L.G."/>
            <person name="Martin F."/>
            <person name="Kauserud H."/>
        </authorList>
    </citation>
    <scope>NUCLEOTIDE SEQUENCE</scope>
    <source>
        <strain evidence="2">CBHHK002</strain>
    </source>
</reference>